<evidence type="ECO:0000313" key="2">
    <source>
        <dbReference type="Proteomes" id="UP000243515"/>
    </source>
</evidence>
<name>A0A232M6T0_9EURO</name>
<protein>
    <submittedName>
        <fullName evidence="1">Uncharacterized protein</fullName>
    </submittedName>
</protein>
<organism evidence="1 2">
    <name type="scientific">Elaphomyces granulatus</name>
    <dbReference type="NCBI Taxonomy" id="519963"/>
    <lineage>
        <taxon>Eukaryota</taxon>
        <taxon>Fungi</taxon>
        <taxon>Dikarya</taxon>
        <taxon>Ascomycota</taxon>
        <taxon>Pezizomycotina</taxon>
        <taxon>Eurotiomycetes</taxon>
        <taxon>Eurotiomycetidae</taxon>
        <taxon>Eurotiales</taxon>
        <taxon>Elaphomycetaceae</taxon>
        <taxon>Elaphomyces</taxon>
    </lineage>
</organism>
<accession>A0A232M6T0</accession>
<proteinExistence type="predicted"/>
<evidence type="ECO:0000313" key="1">
    <source>
        <dbReference type="EMBL" id="OXV12110.1"/>
    </source>
</evidence>
<dbReference type="Proteomes" id="UP000243515">
    <property type="component" value="Unassembled WGS sequence"/>
</dbReference>
<reference evidence="1 2" key="1">
    <citation type="journal article" date="2015" name="Environ. Microbiol.">
        <title>Metagenome sequence of Elaphomyces granulatus from sporocarp tissue reveals Ascomycota ectomycorrhizal fingerprints of genome expansion and a Proteobacteria-rich microbiome.</title>
        <authorList>
            <person name="Quandt C.A."/>
            <person name="Kohler A."/>
            <person name="Hesse C.N."/>
            <person name="Sharpton T.J."/>
            <person name="Martin F."/>
            <person name="Spatafora J.W."/>
        </authorList>
    </citation>
    <scope>NUCLEOTIDE SEQUENCE [LARGE SCALE GENOMIC DNA]</scope>
    <source>
        <strain evidence="1 2">OSC145934</strain>
    </source>
</reference>
<comment type="caution">
    <text evidence="1">The sequence shown here is derived from an EMBL/GenBank/DDBJ whole genome shotgun (WGS) entry which is preliminary data.</text>
</comment>
<dbReference type="AlphaFoldDB" id="A0A232M6T0"/>
<sequence length="56" mass="6445">MPRFRNAIRIYSKKDQVNMRNHDCMRDLQRPVIIISACHEGRDTNKASTAEAESLG</sequence>
<dbReference type="EMBL" id="NPHW01002127">
    <property type="protein sequence ID" value="OXV12110.1"/>
    <property type="molecule type" value="Genomic_DNA"/>
</dbReference>
<keyword evidence="2" id="KW-1185">Reference proteome</keyword>
<gene>
    <name evidence="1" type="ORF">Egran_00129</name>
</gene>
<dbReference type="OrthoDB" id="4369146at2759"/>